<organism evidence="1">
    <name type="scientific">marine sediment metagenome</name>
    <dbReference type="NCBI Taxonomy" id="412755"/>
    <lineage>
        <taxon>unclassified sequences</taxon>
        <taxon>metagenomes</taxon>
        <taxon>ecological metagenomes</taxon>
    </lineage>
</organism>
<reference evidence="1" key="1">
    <citation type="journal article" date="2015" name="Nature">
        <title>Complex archaea that bridge the gap between prokaryotes and eukaryotes.</title>
        <authorList>
            <person name="Spang A."/>
            <person name="Saw J.H."/>
            <person name="Jorgensen S.L."/>
            <person name="Zaremba-Niedzwiedzka K."/>
            <person name="Martijn J."/>
            <person name="Lind A.E."/>
            <person name="van Eijk R."/>
            <person name="Schleper C."/>
            <person name="Guy L."/>
            <person name="Ettema T.J."/>
        </authorList>
    </citation>
    <scope>NUCLEOTIDE SEQUENCE</scope>
</reference>
<accession>A0A0F9DHS8</accession>
<proteinExistence type="predicted"/>
<name>A0A0F9DHS8_9ZZZZ</name>
<evidence type="ECO:0000313" key="1">
    <source>
        <dbReference type="EMBL" id="KKL17276.1"/>
    </source>
</evidence>
<dbReference type="EMBL" id="LAZR01039324">
    <property type="protein sequence ID" value="KKL17276.1"/>
    <property type="molecule type" value="Genomic_DNA"/>
</dbReference>
<protein>
    <submittedName>
        <fullName evidence="1">Uncharacterized protein</fullName>
    </submittedName>
</protein>
<dbReference type="AlphaFoldDB" id="A0A0F9DHS8"/>
<comment type="caution">
    <text evidence="1">The sequence shown here is derived from an EMBL/GenBank/DDBJ whole genome shotgun (WGS) entry which is preliminary data.</text>
</comment>
<gene>
    <name evidence="1" type="ORF">LCGC14_2487170</name>
</gene>
<sequence>MPKPKLAELLGLKNPWAVGLEHGAYNRALWDVWERMEKKTFAPPDVVNIVISTPGLLVWLPERSTVGAACV</sequence>